<dbReference type="GO" id="GO:0005886">
    <property type="term" value="C:plasma membrane"/>
    <property type="evidence" value="ECO:0000318"/>
    <property type="project" value="GO_Central"/>
</dbReference>
<dbReference type="PANTHER" id="PTHR18952:SF134">
    <property type="entry name" value="CARBONIC ANHYDRASE 15"/>
    <property type="match status" value="1"/>
</dbReference>
<keyword evidence="3" id="KW-0479">Metal-binding</keyword>
<dbReference type="InterPro" id="IPR036398">
    <property type="entry name" value="CA_dom_sf"/>
</dbReference>
<evidence type="ECO:0000256" key="1">
    <source>
        <dbReference type="ARBA" id="ARBA00010718"/>
    </source>
</evidence>
<accession>A0A5F8GEJ8</accession>
<dbReference type="GO" id="GO:0004089">
    <property type="term" value="F:carbonate dehydratase activity"/>
    <property type="evidence" value="ECO:0000318"/>
    <property type="project" value="GO_Central"/>
</dbReference>
<dbReference type="InterPro" id="IPR023561">
    <property type="entry name" value="Carbonic_anhydrase_a-class"/>
</dbReference>
<evidence type="ECO:0000259" key="7">
    <source>
        <dbReference type="PROSITE" id="PS51144"/>
    </source>
</evidence>
<keyword evidence="5" id="KW-0325">Glycoprotein</keyword>
<dbReference type="AlphaFoldDB" id="A0A5F8GEJ8"/>
<reference evidence="8 9" key="1">
    <citation type="journal article" date="2007" name="Nature">
        <title>Genome of the marsupial Monodelphis domestica reveals innovation in non-coding sequences.</title>
        <authorList>
            <person name="Mikkelsen T.S."/>
            <person name="Wakefield M.J."/>
            <person name="Aken B."/>
            <person name="Amemiya C.T."/>
            <person name="Chang J.L."/>
            <person name="Duke S."/>
            <person name="Garber M."/>
            <person name="Gentles A.J."/>
            <person name="Goodstadt L."/>
            <person name="Heger A."/>
            <person name="Jurka J."/>
            <person name="Kamal M."/>
            <person name="Mauceli E."/>
            <person name="Searle S.M."/>
            <person name="Sharpe T."/>
            <person name="Baker M.L."/>
            <person name="Batzer M.A."/>
            <person name="Benos P.V."/>
            <person name="Belov K."/>
            <person name="Clamp M."/>
            <person name="Cook A."/>
            <person name="Cuff J."/>
            <person name="Das R."/>
            <person name="Davidow L."/>
            <person name="Deakin J.E."/>
            <person name="Fazzari M.J."/>
            <person name="Glass J.L."/>
            <person name="Grabherr M."/>
            <person name="Greally J.M."/>
            <person name="Gu W."/>
            <person name="Hore T.A."/>
            <person name="Huttley G.A."/>
            <person name="Kleber M."/>
            <person name="Jirtle R.L."/>
            <person name="Koina E."/>
            <person name="Lee J.T."/>
            <person name="Mahony S."/>
            <person name="Marra M.A."/>
            <person name="Miller R.D."/>
            <person name="Nicholls R.D."/>
            <person name="Oda M."/>
            <person name="Papenfuss A.T."/>
            <person name="Parra Z.E."/>
            <person name="Pollock D.D."/>
            <person name="Ray D.A."/>
            <person name="Schein J.E."/>
            <person name="Speed T.P."/>
            <person name="Thompson K."/>
            <person name="VandeBerg J.L."/>
            <person name="Wade C.M."/>
            <person name="Walker J.A."/>
            <person name="Waters P.D."/>
            <person name="Webber C."/>
            <person name="Weidman J.R."/>
            <person name="Xie X."/>
            <person name="Zody M.C."/>
            <person name="Baldwin J."/>
            <person name="Abdouelleil A."/>
            <person name="Abdulkadir J."/>
            <person name="Abebe A."/>
            <person name="Abera B."/>
            <person name="Abreu J."/>
            <person name="Acer S.C."/>
            <person name="Aftuck L."/>
            <person name="Alexander A."/>
            <person name="An P."/>
            <person name="Anderson E."/>
            <person name="Anderson S."/>
            <person name="Arachi H."/>
            <person name="Azer M."/>
            <person name="Bachantsang P."/>
            <person name="Barry A."/>
            <person name="Bayul T."/>
            <person name="Berlin A."/>
            <person name="Bessette D."/>
            <person name="Bloom T."/>
            <person name="Bloom T."/>
            <person name="Boguslavskiy L."/>
            <person name="Bonnet C."/>
            <person name="Boukhgalter B."/>
            <person name="Bourzgui I."/>
            <person name="Brown A."/>
            <person name="Cahill P."/>
            <person name="Channer S."/>
            <person name="Cheshatsang Y."/>
            <person name="Chuda L."/>
            <person name="Citroen M."/>
            <person name="Collymore A."/>
            <person name="Cooke P."/>
            <person name="Costello M."/>
            <person name="D'Aco K."/>
            <person name="Daza R."/>
            <person name="De Haan G."/>
            <person name="DeGray S."/>
            <person name="DeMaso C."/>
            <person name="Dhargay N."/>
            <person name="Dooley K."/>
            <person name="Dooley E."/>
            <person name="Doricent M."/>
            <person name="Dorje P."/>
            <person name="Dorjee K."/>
            <person name="Dupes A."/>
            <person name="Elong R."/>
            <person name="Falk J."/>
            <person name="Farina A."/>
            <person name="Faro S."/>
            <person name="Ferguson D."/>
            <person name="Fisher S."/>
            <person name="Foley C.D."/>
            <person name="Franke A."/>
            <person name="Friedrich D."/>
            <person name="Gadbois L."/>
            <person name="Gearin G."/>
            <person name="Gearin C.R."/>
            <person name="Giannoukos G."/>
            <person name="Goode T."/>
            <person name="Graham J."/>
            <person name="Grandbois E."/>
            <person name="Grewal S."/>
            <person name="Gyaltsen K."/>
            <person name="Hafez N."/>
            <person name="Hagos B."/>
            <person name="Hall J."/>
            <person name="Henson C."/>
            <person name="Hollinger A."/>
            <person name="Honan T."/>
            <person name="Huard M.D."/>
            <person name="Hughes L."/>
            <person name="Hurhula B."/>
            <person name="Husby M.E."/>
            <person name="Kamat A."/>
            <person name="Kanga B."/>
            <person name="Kashin S."/>
            <person name="Khazanovich D."/>
            <person name="Kisner P."/>
            <person name="Lance K."/>
            <person name="Lara M."/>
            <person name="Lee W."/>
            <person name="Lennon N."/>
            <person name="Letendre F."/>
            <person name="LeVine R."/>
            <person name="Lipovsky A."/>
            <person name="Liu X."/>
            <person name="Liu J."/>
            <person name="Liu S."/>
            <person name="Lokyitsang T."/>
            <person name="Lokyitsang Y."/>
            <person name="Lubonja R."/>
            <person name="Lui A."/>
            <person name="MacDonald P."/>
            <person name="Magnisalis V."/>
            <person name="Maru K."/>
            <person name="Matthews C."/>
            <person name="McCusker W."/>
            <person name="McDonough S."/>
            <person name="Mehta T."/>
            <person name="Meldrim J."/>
            <person name="Meneus L."/>
            <person name="Mihai O."/>
            <person name="Mihalev A."/>
            <person name="Mihova T."/>
            <person name="Mittelman R."/>
            <person name="Mlenga V."/>
            <person name="Montmayeur A."/>
            <person name="Mulrain L."/>
            <person name="Navidi A."/>
            <person name="Naylor J."/>
            <person name="Negash T."/>
            <person name="Nguyen T."/>
            <person name="Nguyen N."/>
            <person name="Nicol R."/>
            <person name="Norbu C."/>
            <person name="Norbu N."/>
            <person name="Novod N."/>
            <person name="O'Neill B."/>
            <person name="Osman S."/>
            <person name="Markiewicz E."/>
            <person name="Oyono O.L."/>
            <person name="Patti C."/>
            <person name="Phunkhang P."/>
            <person name="Pierre F."/>
            <person name="Priest M."/>
            <person name="Raghuraman S."/>
            <person name="Rege F."/>
            <person name="Reyes R."/>
            <person name="Rise C."/>
            <person name="Rogov P."/>
            <person name="Ross K."/>
            <person name="Ryan E."/>
            <person name="Settipalli S."/>
            <person name="Shea T."/>
            <person name="Sherpa N."/>
            <person name="Shi L."/>
            <person name="Shih D."/>
            <person name="Sparrow T."/>
            <person name="Spaulding J."/>
            <person name="Stalker J."/>
            <person name="Stange-Thomann N."/>
            <person name="Stavropoulos S."/>
            <person name="Stone C."/>
            <person name="Strader C."/>
            <person name="Tesfaye S."/>
            <person name="Thomson T."/>
            <person name="Thoulutsang Y."/>
            <person name="Thoulutsang D."/>
            <person name="Topham K."/>
            <person name="Topping I."/>
            <person name="Tsamla T."/>
            <person name="Vassiliev H."/>
            <person name="Vo A."/>
            <person name="Wangchuk T."/>
            <person name="Wangdi T."/>
            <person name="Weiand M."/>
            <person name="Wilkinson J."/>
            <person name="Wilson A."/>
            <person name="Yadav S."/>
            <person name="Young G."/>
            <person name="Yu Q."/>
            <person name="Zembek L."/>
            <person name="Zhong D."/>
            <person name="Zimmer A."/>
            <person name="Zwirko Z."/>
            <person name="Jaffe D.B."/>
            <person name="Alvarez P."/>
            <person name="Brockman W."/>
            <person name="Butler J."/>
            <person name="Chin C."/>
            <person name="Gnerre S."/>
            <person name="MacCallum I."/>
            <person name="Graves J.A."/>
            <person name="Ponting C.P."/>
            <person name="Breen M."/>
            <person name="Samollow P.B."/>
            <person name="Lander E.S."/>
            <person name="Lindblad-Toh K."/>
        </authorList>
    </citation>
    <scope>NUCLEOTIDE SEQUENCE [LARGE SCALE GENOMIC DNA]</scope>
</reference>
<dbReference type="SMART" id="SM01057">
    <property type="entry name" value="Carb_anhydrase"/>
    <property type="match status" value="1"/>
</dbReference>
<evidence type="ECO:0000256" key="5">
    <source>
        <dbReference type="ARBA" id="ARBA00023180"/>
    </source>
</evidence>
<dbReference type="EC" id="4.2.1.1" evidence="2"/>
<reference evidence="8" key="3">
    <citation type="submission" date="2025-09" db="UniProtKB">
        <authorList>
            <consortium name="Ensembl"/>
        </authorList>
    </citation>
    <scope>IDENTIFICATION</scope>
</reference>
<sequence length="325" mass="35413">VFLKSFQLPWAPLGHSSAPRGQLLSVGPALANSPPWLPGPSHWKEIAHSCGGSAQSPINIEQQQVRLDPGLGRFIFEGYDSAPRGPWRLLNNGHTVELSLEGAGGQGQLCIQGGGLSHSYCALQLHFHWGSPTSNGSEHTLDGQRQPMEMHVVHMNTLYQSLGEARGHPRGLAVLAFFFKVQNKDNANYNTIVSGLRKVSYQGQSVELASTFRLENLLPERRLLSSYYRYLGSLTTPACDEVVVWTVFKEPIPIGRAQLAQFVSTLQASPVDAPPVSMRNNFRPAQPIGARRVFASPSGAPAFSPSAQMWALLWLLLAMACVGVL</sequence>
<comment type="similarity">
    <text evidence="1">Belongs to the alpha-carbonic anhydrase family.</text>
</comment>
<dbReference type="PROSITE" id="PS51144">
    <property type="entry name" value="ALPHA_CA_2"/>
    <property type="match status" value="1"/>
</dbReference>
<evidence type="ECO:0000256" key="4">
    <source>
        <dbReference type="ARBA" id="ARBA00022833"/>
    </source>
</evidence>
<dbReference type="Pfam" id="PF00194">
    <property type="entry name" value="Carb_anhydrase"/>
    <property type="match status" value="1"/>
</dbReference>
<dbReference type="PANTHER" id="PTHR18952">
    <property type="entry name" value="CARBONIC ANHYDRASE"/>
    <property type="match status" value="1"/>
</dbReference>
<dbReference type="Bgee" id="ENSMODG00000010040">
    <property type="expression patterns" value="Expressed in placenta and 7 other cell types or tissues"/>
</dbReference>
<evidence type="ECO:0000256" key="6">
    <source>
        <dbReference type="ARBA" id="ARBA00023239"/>
    </source>
</evidence>
<keyword evidence="6" id="KW-0456">Lyase</keyword>
<dbReference type="STRING" id="13616.ENSMODP00000045701"/>
<dbReference type="Ensembl" id="ENSMODT00000075234.1">
    <property type="protein sequence ID" value="ENSMODP00000045701.1"/>
    <property type="gene ID" value="ENSMODG00000010040.4"/>
</dbReference>
<dbReference type="Proteomes" id="UP000002280">
    <property type="component" value="Chromosome 3"/>
</dbReference>
<dbReference type="GO" id="GO:0008270">
    <property type="term" value="F:zinc ion binding"/>
    <property type="evidence" value="ECO:0007669"/>
    <property type="project" value="InterPro"/>
</dbReference>
<protein>
    <recommendedName>
        <fullName evidence="2">carbonic anhydrase</fullName>
        <ecNumber evidence="2">4.2.1.1</ecNumber>
    </recommendedName>
</protein>
<reference evidence="8" key="2">
    <citation type="submission" date="2025-08" db="UniProtKB">
        <authorList>
            <consortium name="Ensembl"/>
        </authorList>
    </citation>
    <scope>IDENTIFICATION</scope>
</reference>
<dbReference type="SUPFAM" id="SSF51069">
    <property type="entry name" value="Carbonic anhydrase"/>
    <property type="match status" value="1"/>
</dbReference>
<dbReference type="Gene3D" id="3.10.200.10">
    <property type="entry name" value="Alpha carbonic anhydrase"/>
    <property type="match status" value="1"/>
</dbReference>
<evidence type="ECO:0000256" key="2">
    <source>
        <dbReference type="ARBA" id="ARBA00012925"/>
    </source>
</evidence>
<name>A0A5F8GEJ8_MONDO</name>
<dbReference type="InParanoid" id="A0A5F8GEJ8"/>
<organism evidence="8 9">
    <name type="scientific">Monodelphis domestica</name>
    <name type="common">Gray short-tailed opossum</name>
    <dbReference type="NCBI Taxonomy" id="13616"/>
    <lineage>
        <taxon>Eukaryota</taxon>
        <taxon>Metazoa</taxon>
        <taxon>Chordata</taxon>
        <taxon>Craniata</taxon>
        <taxon>Vertebrata</taxon>
        <taxon>Euteleostomi</taxon>
        <taxon>Mammalia</taxon>
        <taxon>Metatheria</taxon>
        <taxon>Didelphimorphia</taxon>
        <taxon>Didelphidae</taxon>
        <taxon>Monodelphis</taxon>
    </lineage>
</organism>
<dbReference type="FunFam" id="3.10.200.10:FF:000003">
    <property type="entry name" value="Carbonic anhydrase 12"/>
    <property type="match status" value="1"/>
</dbReference>
<dbReference type="GeneTree" id="ENSGT00940000162972"/>
<keyword evidence="4" id="KW-0862">Zinc</keyword>
<evidence type="ECO:0000313" key="8">
    <source>
        <dbReference type="Ensembl" id="ENSMODP00000045701.1"/>
    </source>
</evidence>
<dbReference type="OMA" id="HMVHMNT"/>
<dbReference type="InterPro" id="IPR001148">
    <property type="entry name" value="CA_dom"/>
</dbReference>
<feature type="domain" description="Alpha-carbonic anhydrase" evidence="7">
    <location>
        <begin position="28"/>
        <end position="297"/>
    </location>
</feature>
<keyword evidence="9" id="KW-1185">Reference proteome</keyword>
<evidence type="ECO:0000256" key="3">
    <source>
        <dbReference type="ARBA" id="ARBA00022723"/>
    </source>
</evidence>
<proteinExistence type="inferred from homology"/>
<evidence type="ECO:0000313" key="9">
    <source>
        <dbReference type="Proteomes" id="UP000002280"/>
    </source>
</evidence>